<organism evidence="1 2">
    <name type="scientific">Neophaeococcomyces mojaviensis</name>
    <dbReference type="NCBI Taxonomy" id="3383035"/>
    <lineage>
        <taxon>Eukaryota</taxon>
        <taxon>Fungi</taxon>
        <taxon>Dikarya</taxon>
        <taxon>Ascomycota</taxon>
        <taxon>Pezizomycotina</taxon>
        <taxon>Eurotiomycetes</taxon>
        <taxon>Chaetothyriomycetidae</taxon>
        <taxon>Chaetothyriales</taxon>
        <taxon>Chaetothyriales incertae sedis</taxon>
        <taxon>Neophaeococcomyces</taxon>
    </lineage>
</organism>
<sequence>MPAGTTTDYGTVGLPPKCTADFCLVPLGTPDASVSKQIAEVQRLVRGHPDVKAGKVTWSMHSAGTTLEGSWSAVTNIIGQAHQLLHDQGVVRIQTDIRIGSRTDKKQTAQDKVDAVERLLAADNNQEEPGTVSRIRKQPLPERFVTDLSVSQRHSKDTTTDAPNATAMQGEVSGVIPDK</sequence>
<accession>A0ACC3ABE7</accession>
<dbReference type="EMBL" id="JAPDRQ010000046">
    <property type="protein sequence ID" value="KAJ9658886.1"/>
    <property type="molecule type" value="Genomic_DNA"/>
</dbReference>
<evidence type="ECO:0000313" key="1">
    <source>
        <dbReference type="EMBL" id="KAJ9658886.1"/>
    </source>
</evidence>
<keyword evidence="2" id="KW-1185">Reference proteome</keyword>
<name>A0ACC3ABE7_9EURO</name>
<protein>
    <submittedName>
        <fullName evidence="1">UPF0045 protein M15</fullName>
    </submittedName>
</protein>
<evidence type="ECO:0000313" key="2">
    <source>
        <dbReference type="Proteomes" id="UP001172386"/>
    </source>
</evidence>
<reference evidence="1" key="1">
    <citation type="submission" date="2022-10" db="EMBL/GenBank/DDBJ databases">
        <title>Culturing micro-colonial fungi from biological soil crusts in the Mojave desert and describing Neophaeococcomyces mojavensis, and introducing the new genera and species Taxawa tesnikishii.</title>
        <authorList>
            <person name="Kurbessoian T."/>
            <person name="Stajich J.E."/>
        </authorList>
    </citation>
    <scope>NUCLEOTIDE SEQUENCE</scope>
    <source>
        <strain evidence="1">JES_112</strain>
    </source>
</reference>
<comment type="caution">
    <text evidence="1">The sequence shown here is derived from an EMBL/GenBank/DDBJ whole genome shotgun (WGS) entry which is preliminary data.</text>
</comment>
<proteinExistence type="predicted"/>
<dbReference type="Proteomes" id="UP001172386">
    <property type="component" value="Unassembled WGS sequence"/>
</dbReference>
<gene>
    <name evidence="1" type="primary">ECM15</name>
    <name evidence="1" type="ORF">H2198_003456</name>
</gene>